<protein>
    <submittedName>
        <fullName evidence="1">Uncharacterized protein</fullName>
    </submittedName>
</protein>
<name>A0A2P6FC32_9MOLU</name>
<dbReference type="Proteomes" id="UP000031565">
    <property type="component" value="Unassembled WGS sequence"/>
</dbReference>
<evidence type="ECO:0000313" key="1">
    <source>
        <dbReference type="EMBL" id="PQM31028.1"/>
    </source>
</evidence>
<sequence>MMTMRKMVHVINQKFQWKIWTLIIVLVLSLTGFGIGAWQLYRHFSNGATSTGDGNIGNRVNITLLGGDLSRQVITIEDRNSPGDLYSALLTLEVGSKNDGKLEPQF</sequence>
<keyword evidence="2" id="KW-1185">Reference proteome</keyword>
<accession>A0A2P6FC32</accession>
<dbReference type="AlphaFoldDB" id="A0A2P6FC32"/>
<organism evidence="1 2">
    <name type="scientific">Spiroplasma poulsonii</name>
    <dbReference type="NCBI Taxonomy" id="2138"/>
    <lineage>
        <taxon>Bacteria</taxon>
        <taxon>Bacillati</taxon>
        <taxon>Mycoplasmatota</taxon>
        <taxon>Mollicutes</taxon>
        <taxon>Entomoplasmatales</taxon>
        <taxon>Spiroplasmataceae</taxon>
        <taxon>Spiroplasma</taxon>
    </lineage>
</organism>
<reference evidence="1 2" key="1">
    <citation type="journal article" date="2015" name="MBio">
        <title>Genome sequence of the Drosophila melanogaster male-killing Spiroplasma strain MSRO endosymbiont.</title>
        <authorList>
            <person name="Paredes J.C."/>
            <person name="Herren J.K."/>
            <person name="Schupfer F."/>
            <person name="Marin R."/>
            <person name="Claverol S."/>
            <person name="Kuo C.H."/>
            <person name="Lemaitre B."/>
            <person name="Beven L."/>
        </authorList>
    </citation>
    <scope>NUCLEOTIDE SEQUENCE [LARGE SCALE GENOMIC DNA]</scope>
    <source>
        <strain evidence="1 2">MSRO</strain>
    </source>
</reference>
<evidence type="ECO:0000313" key="2">
    <source>
        <dbReference type="Proteomes" id="UP000031565"/>
    </source>
</evidence>
<proteinExistence type="predicted"/>
<comment type="caution">
    <text evidence="1">The sequence shown here is derived from an EMBL/GenBank/DDBJ whole genome shotgun (WGS) entry which is preliminary data.</text>
</comment>
<dbReference type="EMBL" id="JTLV02000001">
    <property type="protein sequence ID" value="PQM31028.1"/>
    <property type="molecule type" value="Genomic_DNA"/>
</dbReference>
<gene>
    <name evidence="1" type="ORF">SMSRO_SF008260</name>
</gene>